<proteinExistence type="predicted"/>
<dbReference type="AlphaFoldDB" id="A0A0C3F830"/>
<reference evidence="2" key="2">
    <citation type="submission" date="2015-01" db="EMBL/GenBank/DDBJ databases">
        <title>Evolutionary Origins and Diversification of the Mycorrhizal Mutualists.</title>
        <authorList>
            <consortium name="DOE Joint Genome Institute"/>
            <consortium name="Mycorrhizal Genomics Consortium"/>
            <person name="Kohler A."/>
            <person name="Kuo A."/>
            <person name="Nagy L.G."/>
            <person name="Floudas D."/>
            <person name="Copeland A."/>
            <person name="Barry K.W."/>
            <person name="Cichocki N."/>
            <person name="Veneault-Fourrey C."/>
            <person name="LaButti K."/>
            <person name="Lindquist E.A."/>
            <person name="Lipzen A."/>
            <person name="Lundell T."/>
            <person name="Morin E."/>
            <person name="Murat C."/>
            <person name="Riley R."/>
            <person name="Ohm R."/>
            <person name="Sun H."/>
            <person name="Tunlid A."/>
            <person name="Henrissat B."/>
            <person name="Grigoriev I.V."/>
            <person name="Hibbett D.S."/>
            <person name="Martin F."/>
        </authorList>
    </citation>
    <scope>NUCLEOTIDE SEQUENCE [LARGE SCALE GENOMIC DNA]</scope>
    <source>
        <strain evidence="2">F 1598</strain>
    </source>
</reference>
<reference evidence="1 2" key="1">
    <citation type="submission" date="2014-04" db="EMBL/GenBank/DDBJ databases">
        <authorList>
            <consortium name="DOE Joint Genome Institute"/>
            <person name="Kuo A."/>
            <person name="Tarkka M."/>
            <person name="Buscot F."/>
            <person name="Kohler A."/>
            <person name="Nagy L.G."/>
            <person name="Floudas D."/>
            <person name="Copeland A."/>
            <person name="Barry K.W."/>
            <person name="Cichocki N."/>
            <person name="Veneault-Fourrey C."/>
            <person name="LaButti K."/>
            <person name="Lindquist E.A."/>
            <person name="Lipzen A."/>
            <person name="Lundell T."/>
            <person name="Morin E."/>
            <person name="Murat C."/>
            <person name="Sun H."/>
            <person name="Tunlid A."/>
            <person name="Henrissat B."/>
            <person name="Grigoriev I.V."/>
            <person name="Hibbett D.S."/>
            <person name="Martin F."/>
            <person name="Nordberg H.P."/>
            <person name="Cantor M.N."/>
            <person name="Hua S.X."/>
        </authorList>
    </citation>
    <scope>NUCLEOTIDE SEQUENCE [LARGE SCALE GENOMIC DNA]</scope>
    <source>
        <strain evidence="1 2">F 1598</strain>
    </source>
</reference>
<protein>
    <submittedName>
        <fullName evidence="1">Uncharacterized protein</fullName>
    </submittedName>
</protein>
<dbReference type="InParanoid" id="A0A0C3F830"/>
<dbReference type="EMBL" id="KN833002">
    <property type="protein sequence ID" value="KIM80830.1"/>
    <property type="molecule type" value="Genomic_DNA"/>
</dbReference>
<name>A0A0C3F830_PILCF</name>
<organism evidence="1 2">
    <name type="scientific">Piloderma croceum (strain F 1598)</name>
    <dbReference type="NCBI Taxonomy" id="765440"/>
    <lineage>
        <taxon>Eukaryota</taxon>
        <taxon>Fungi</taxon>
        <taxon>Dikarya</taxon>
        <taxon>Basidiomycota</taxon>
        <taxon>Agaricomycotina</taxon>
        <taxon>Agaricomycetes</taxon>
        <taxon>Agaricomycetidae</taxon>
        <taxon>Atheliales</taxon>
        <taxon>Atheliaceae</taxon>
        <taxon>Piloderma</taxon>
    </lineage>
</organism>
<dbReference type="HOGENOM" id="CLU_2850501_0_0_1"/>
<evidence type="ECO:0000313" key="1">
    <source>
        <dbReference type="EMBL" id="KIM80830.1"/>
    </source>
</evidence>
<accession>A0A0C3F830</accession>
<dbReference type="Proteomes" id="UP000054166">
    <property type="component" value="Unassembled WGS sequence"/>
</dbReference>
<evidence type="ECO:0000313" key="2">
    <source>
        <dbReference type="Proteomes" id="UP000054166"/>
    </source>
</evidence>
<sequence length="65" mass="7496">MDKCTYLMGRTQRIYYEAHIFFCVPRQCTIASDNVADILAKGDGSDHILTNAPQLKYLHRNVQLH</sequence>
<gene>
    <name evidence="1" type="ORF">PILCRDRAFT_822111</name>
</gene>
<keyword evidence="2" id="KW-1185">Reference proteome</keyword>